<dbReference type="SUPFAM" id="SSF69572">
    <property type="entry name" value="Activating enzymes of the ubiquitin-like proteins"/>
    <property type="match status" value="1"/>
</dbReference>
<dbReference type="Proteomes" id="UP000199036">
    <property type="component" value="Unassembled WGS sequence"/>
</dbReference>
<dbReference type="Gene3D" id="3.40.50.720">
    <property type="entry name" value="NAD(P)-binding Rossmann-like Domain"/>
    <property type="match status" value="1"/>
</dbReference>
<dbReference type="InterPro" id="IPR000594">
    <property type="entry name" value="ThiF_NAD_FAD-bd"/>
</dbReference>
<evidence type="ECO:0000313" key="3">
    <source>
        <dbReference type="Proteomes" id="UP000199036"/>
    </source>
</evidence>
<dbReference type="Pfam" id="PF00899">
    <property type="entry name" value="ThiF"/>
    <property type="match status" value="1"/>
</dbReference>
<dbReference type="RefSeq" id="WP_091525169.1">
    <property type="nucleotide sequence ID" value="NZ_FOVI01000021.1"/>
</dbReference>
<dbReference type="InterPro" id="IPR022500">
    <property type="entry name" value="PRTRC_ThiF"/>
</dbReference>
<sequence length="268" mass="30200">METVKTAVHFTDNYLISPTNPIEVNLIGAGGTGSKVLTALMEMSHSLTELEHAGLQVRLWDDDIITEANLGRQRFAPSETGLYKSVALINRVNRFMGTNWKAENQKFERNAFGGLPENARATIYITCVDNVQARFNIAEMLKSMSKRRANRDEPKYWLDFGNSQQIGQVILSTIGEIKQPNSEKYEPVAILPMVTDEFGELLKQSEKTDDTPSCSLAEALEKQDLYINATLAQMGCSLLWSMFRYGMTENRGFFLNLKNFQSQPLKVV</sequence>
<dbReference type="AlphaFoldDB" id="A0A1I5EK42"/>
<accession>A0A1I5EK42</accession>
<proteinExistence type="predicted"/>
<dbReference type="STRING" id="913024.SAMN05421741_1218"/>
<keyword evidence="3" id="KW-1185">Reference proteome</keyword>
<evidence type="ECO:0000259" key="1">
    <source>
        <dbReference type="Pfam" id="PF00899"/>
    </source>
</evidence>
<protein>
    <submittedName>
        <fullName evidence="2">PRTRC system ThiF family protein</fullName>
    </submittedName>
</protein>
<name>A0A1I5EK42_9FLAO</name>
<feature type="domain" description="THIF-type NAD/FAD binding fold" evidence="1">
    <location>
        <begin position="23"/>
        <end position="237"/>
    </location>
</feature>
<gene>
    <name evidence="2" type="ORF">SAMN05421741_1218</name>
</gene>
<reference evidence="3" key="1">
    <citation type="submission" date="2016-10" db="EMBL/GenBank/DDBJ databases">
        <authorList>
            <person name="Varghese N."/>
            <person name="Submissions S."/>
        </authorList>
    </citation>
    <scope>NUCLEOTIDE SEQUENCE [LARGE SCALE GENOMIC DNA]</scope>
    <source>
        <strain evidence="3">DS-12</strain>
    </source>
</reference>
<dbReference type="NCBIfam" id="TIGR03736">
    <property type="entry name" value="PRTRC_ThiF"/>
    <property type="match status" value="1"/>
</dbReference>
<evidence type="ECO:0000313" key="2">
    <source>
        <dbReference type="EMBL" id="SFO11865.1"/>
    </source>
</evidence>
<dbReference type="InterPro" id="IPR035985">
    <property type="entry name" value="Ubiquitin-activating_enz"/>
</dbReference>
<organism evidence="2 3">
    <name type="scientific">Paenimyroides ummariense</name>
    <dbReference type="NCBI Taxonomy" id="913024"/>
    <lineage>
        <taxon>Bacteria</taxon>
        <taxon>Pseudomonadati</taxon>
        <taxon>Bacteroidota</taxon>
        <taxon>Flavobacteriia</taxon>
        <taxon>Flavobacteriales</taxon>
        <taxon>Flavobacteriaceae</taxon>
        <taxon>Paenimyroides</taxon>
    </lineage>
</organism>
<dbReference type="OrthoDB" id="5298642at2"/>
<dbReference type="EMBL" id="FOVI01000021">
    <property type="protein sequence ID" value="SFO11865.1"/>
    <property type="molecule type" value="Genomic_DNA"/>
</dbReference>
<dbReference type="GO" id="GO:0008641">
    <property type="term" value="F:ubiquitin-like modifier activating enzyme activity"/>
    <property type="evidence" value="ECO:0007669"/>
    <property type="project" value="InterPro"/>
</dbReference>